<dbReference type="Gene3D" id="3.40.50.300">
    <property type="entry name" value="P-loop containing nucleotide triphosphate hydrolases"/>
    <property type="match status" value="1"/>
</dbReference>
<evidence type="ECO:0000313" key="1">
    <source>
        <dbReference type="EMBL" id="PTU32831.1"/>
    </source>
</evidence>
<dbReference type="PANTHER" id="PTHR42708">
    <property type="entry name" value="ATP/GTP-BINDING PROTEIN-RELATED"/>
    <property type="match status" value="1"/>
</dbReference>
<gene>
    <name evidence="1" type="ORF">CJD38_01585</name>
</gene>
<dbReference type="InterPro" id="IPR027417">
    <property type="entry name" value="P-loop_NTPase"/>
</dbReference>
<keyword evidence="2" id="KW-1185">Reference proteome</keyword>
<reference evidence="1 2" key="1">
    <citation type="submission" date="2018-04" db="EMBL/GenBank/DDBJ databases">
        <title>Novel species isolated from glacier.</title>
        <authorList>
            <person name="Liu Q."/>
            <person name="Xin Y.-H."/>
        </authorList>
    </citation>
    <scope>NUCLEOTIDE SEQUENCE [LARGE SCALE GENOMIC DNA]</scope>
    <source>
        <strain evidence="1 2">GT1R17</strain>
    </source>
</reference>
<dbReference type="SUPFAM" id="SSF52540">
    <property type="entry name" value="P-loop containing nucleoside triphosphate hydrolases"/>
    <property type="match status" value="1"/>
</dbReference>
<proteinExistence type="predicted"/>
<dbReference type="InterPro" id="IPR052705">
    <property type="entry name" value="Gliding_Motility_GTPase"/>
</dbReference>
<dbReference type="AlphaFoldDB" id="A0A2T5MJT2"/>
<name>A0A2T5MJT2_9GAMM</name>
<accession>A0A2T5MJT2</accession>
<dbReference type="CDD" id="cd00882">
    <property type="entry name" value="Ras_like_GTPase"/>
    <property type="match status" value="1"/>
</dbReference>
<protein>
    <submittedName>
        <fullName evidence="1">GTP-binding protein</fullName>
    </submittedName>
</protein>
<evidence type="ECO:0000313" key="2">
    <source>
        <dbReference type="Proteomes" id="UP000244248"/>
    </source>
</evidence>
<comment type="caution">
    <text evidence="1">The sequence shown here is derived from an EMBL/GenBank/DDBJ whole genome shotgun (WGS) entry which is preliminary data.</text>
</comment>
<organism evidence="1 2">
    <name type="scientific">Stenotrophobium rhamnosiphilum</name>
    <dbReference type="NCBI Taxonomy" id="2029166"/>
    <lineage>
        <taxon>Bacteria</taxon>
        <taxon>Pseudomonadati</taxon>
        <taxon>Pseudomonadota</taxon>
        <taxon>Gammaproteobacteria</taxon>
        <taxon>Nevskiales</taxon>
        <taxon>Nevskiaceae</taxon>
        <taxon>Stenotrophobium</taxon>
    </lineage>
</organism>
<dbReference type="PANTHER" id="PTHR42708:SF1">
    <property type="entry name" value="GLIDING MOTILITY PROTEIN MGLA"/>
    <property type="match status" value="1"/>
</dbReference>
<sequence>MPAQELKLLFAGPMGAGKTTAIRTISDIVPVSTEAANIDRAQHGKAETTVGLDYGETLLDGGERLRLYGLPGQTRFEFMWKIVMKGALGMILLLDNSRDDAVAQMEIYLDAFEELARNSSMVIGVGRCSEGSTRIHDYTQALQTRGLCLPVFAVDVRKRDDVLLLLEALLQQIEAYETI</sequence>
<dbReference type="EMBL" id="QANS01000001">
    <property type="protein sequence ID" value="PTU32831.1"/>
    <property type="molecule type" value="Genomic_DNA"/>
</dbReference>
<dbReference type="Proteomes" id="UP000244248">
    <property type="component" value="Unassembled WGS sequence"/>
</dbReference>
<dbReference type="OrthoDB" id="4319884at2"/>